<dbReference type="SUPFAM" id="SSF63748">
    <property type="entry name" value="Tudor/PWWP/MBT"/>
    <property type="match status" value="1"/>
</dbReference>
<gene>
    <name evidence="10" type="ORF">L798_08838</name>
</gene>
<dbReference type="InterPro" id="IPR036187">
    <property type="entry name" value="DNA_mismatch_repair_MutS_sf"/>
</dbReference>
<comment type="similarity">
    <text evidence="1 6 7">Belongs to the DNA mismatch repair MutS family.</text>
</comment>
<keyword evidence="6 7" id="KW-0234">DNA repair</keyword>
<feature type="region of interest" description="Disordered" evidence="8">
    <location>
        <begin position="179"/>
        <end position="306"/>
    </location>
</feature>
<dbReference type="FunCoup" id="A0A067RBU4">
    <property type="interactions" value="1760"/>
</dbReference>
<dbReference type="Pfam" id="PF00855">
    <property type="entry name" value="PWWP"/>
    <property type="match status" value="1"/>
</dbReference>
<evidence type="ECO:0000313" key="11">
    <source>
        <dbReference type="Proteomes" id="UP000027135"/>
    </source>
</evidence>
<dbReference type="Pfam" id="PF01624">
    <property type="entry name" value="MutS_I"/>
    <property type="match status" value="1"/>
</dbReference>
<organism evidence="10 11">
    <name type="scientific">Zootermopsis nevadensis</name>
    <name type="common">Dampwood termite</name>
    <dbReference type="NCBI Taxonomy" id="136037"/>
    <lineage>
        <taxon>Eukaryota</taxon>
        <taxon>Metazoa</taxon>
        <taxon>Ecdysozoa</taxon>
        <taxon>Arthropoda</taxon>
        <taxon>Hexapoda</taxon>
        <taxon>Insecta</taxon>
        <taxon>Pterygota</taxon>
        <taxon>Neoptera</taxon>
        <taxon>Polyneoptera</taxon>
        <taxon>Dictyoptera</taxon>
        <taxon>Blattodea</taxon>
        <taxon>Blattoidea</taxon>
        <taxon>Termitoidae</taxon>
        <taxon>Termopsidae</taxon>
        <taxon>Zootermopsis</taxon>
    </lineage>
</organism>
<dbReference type="InterPro" id="IPR045076">
    <property type="entry name" value="MutS"/>
</dbReference>
<dbReference type="SUPFAM" id="SSF53150">
    <property type="entry name" value="DNA repair protein MutS, domain II"/>
    <property type="match status" value="1"/>
</dbReference>
<dbReference type="GO" id="GO:0030983">
    <property type="term" value="F:mismatched DNA binding"/>
    <property type="evidence" value="ECO:0007669"/>
    <property type="project" value="UniProtKB-UniRule"/>
</dbReference>
<feature type="domain" description="PWWP" evidence="9">
    <location>
        <begin position="82"/>
        <end position="140"/>
    </location>
</feature>
<evidence type="ECO:0000256" key="6">
    <source>
        <dbReference type="PIRNR" id="PIRNR037677"/>
    </source>
</evidence>
<dbReference type="GO" id="GO:0140664">
    <property type="term" value="F:ATP-dependent DNA damage sensor activity"/>
    <property type="evidence" value="ECO:0007669"/>
    <property type="project" value="InterPro"/>
</dbReference>
<dbReference type="PIRSF" id="PIRSF037677">
    <property type="entry name" value="DNA_mis_repair_Msh6"/>
    <property type="match status" value="1"/>
</dbReference>
<dbReference type="SUPFAM" id="SSF52540">
    <property type="entry name" value="P-loop containing nucleoside triphosphate hydrolases"/>
    <property type="match status" value="1"/>
</dbReference>
<dbReference type="GO" id="GO:0006298">
    <property type="term" value="P:mismatch repair"/>
    <property type="evidence" value="ECO:0007669"/>
    <property type="project" value="InterPro"/>
</dbReference>
<evidence type="ECO:0000256" key="2">
    <source>
        <dbReference type="ARBA" id="ARBA00022741"/>
    </source>
</evidence>
<dbReference type="SMART" id="SM00533">
    <property type="entry name" value="MUTSd"/>
    <property type="match status" value="1"/>
</dbReference>
<dbReference type="InterPro" id="IPR007860">
    <property type="entry name" value="DNA_mmatch_repair_MutS_con_dom"/>
</dbReference>
<dbReference type="InterPro" id="IPR016151">
    <property type="entry name" value="DNA_mismatch_repair_MutS_N"/>
</dbReference>
<protein>
    <recommendedName>
        <fullName evidence="6">DNA mismatch repair protein</fullName>
    </recommendedName>
</protein>
<dbReference type="OMA" id="TPMMAQY"/>
<dbReference type="InterPro" id="IPR007695">
    <property type="entry name" value="DNA_mismatch_repair_MutS-lik_N"/>
</dbReference>
<evidence type="ECO:0000259" key="9">
    <source>
        <dbReference type="PROSITE" id="PS50812"/>
    </source>
</evidence>
<keyword evidence="2 6" id="KW-0547">Nucleotide-binding</keyword>
<dbReference type="FunFam" id="3.40.1170.10:FF:000002">
    <property type="entry name" value="DNA mismatch repair protein"/>
    <property type="match status" value="1"/>
</dbReference>
<keyword evidence="3 6" id="KW-0227">DNA damage</keyword>
<dbReference type="InterPro" id="IPR017261">
    <property type="entry name" value="DNA_mismatch_repair_MutS/MSH"/>
</dbReference>
<feature type="compositionally biased region" description="Low complexity" evidence="8">
    <location>
        <begin position="34"/>
        <end position="46"/>
    </location>
</feature>
<feature type="compositionally biased region" description="Basic residues" evidence="8">
    <location>
        <begin position="270"/>
        <end position="285"/>
    </location>
</feature>
<dbReference type="SUPFAM" id="SSF48334">
    <property type="entry name" value="DNA repair protein MutS, domain III"/>
    <property type="match status" value="1"/>
</dbReference>
<dbReference type="PANTHER" id="PTHR11361:SF148">
    <property type="entry name" value="DNA MISMATCH REPAIR PROTEIN MSH6"/>
    <property type="match status" value="1"/>
</dbReference>
<dbReference type="InterPro" id="IPR027417">
    <property type="entry name" value="P-loop_NTPase"/>
</dbReference>
<dbReference type="InterPro" id="IPR000313">
    <property type="entry name" value="PWWP_dom"/>
</dbReference>
<dbReference type="InterPro" id="IPR000432">
    <property type="entry name" value="DNA_mismatch_repair_MutS_C"/>
</dbReference>
<dbReference type="Pfam" id="PF00488">
    <property type="entry name" value="MutS_V"/>
    <property type="match status" value="1"/>
</dbReference>
<keyword evidence="11" id="KW-1185">Reference proteome</keyword>
<comment type="function">
    <text evidence="6 7">Component of the post-replicative DNA mismatch repair system (MMR).</text>
</comment>
<keyword evidence="5 6" id="KW-0238">DNA-binding</keyword>
<dbReference type="STRING" id="136037.A0A067RBU4"/>
<keyword evidence="4 6" id="KW-0067">ATP-binding</keyword>
<evidence type="ECO:0000256" key="5">
    <source>
        <dbReference type="ARBA" id="ARBA00023125"/>
    </source>
</evidence>
<dbReference type="eggNOG" id="KOG0217">
    <property type="taxonomic scope" value="Eukaryota"/>
</dbReference>
<dbReference type="Gene3D" id="2.30.30.140">
    <property type="match status" value="1"/>
</dbReference>
<dbReference type="Gene3D" id="3.40.50.300">
    <property type="entry name" value="P-loop containing nucleotide triphosphate hydrolases"/>
    <property type="match status" value="1"/>
</dbReference>
<evidence type="ECO:0000256" key="4">
    <source>
        <dbReference type="ARBA" id="ARBA00022840"/>
    </source>
</evidence>
<dbReference type="FunFam" id="3.40.50.300:FF:000645">
    <property type="entry name" value="DNA mismatch repair protein"/>
    <property type="match status" value="1"/>
</dbReference>
<proteinExistence type="inferred from homology"/>
<dbReference type="Gene3D" id="3.30.420.110">
    <property type="entry name" value="MutS, connector domain"/>
    <property type="match status" value="1"/>
</dbReference>
<dbReference type="SMART" id="SM00534">
    <property type="entry name" value="MUTSac"/>
    <property type="match status" value="1"/>
</dbReference>
<feature type="compositionally biased region" description="Acidic residues" evidence="8">
    <location>
        <begin position="179"/>
        <end position="195"/>
    </location>
</feature>
<evidence type="ECO:0000256" key="7">
    <source>
        <dbReference type="RuleBase" id="RU003756"/>
    </source>
</evidence>
<feature type="region of interest" description="Disordered" evidence="8">
    <location>
        <begin position="17"/>
        <end position="62"/>
    </location>
</feature>
<dbReference type="Proteomes" id="UP000027135">
    <property type="component" value="Unassembled WGS sequence"/>
</dbReference>
<dbReference type="SUPFAM" id="SSF55271">
    <property type="entry name" value="DNA repair protein MutS, domain I"/>
    <property type="match status" value="1"/>
</dbReference>
<dbReference type="PROSITE" id="PS00486">
    <property type="entry name" value="DNA_MISMATCH_REPAIR_2"/>
    <property type="match status" value="1"/>
</dbReference>
<reference evidence="10 11" key="1">
    <citation type="journal article" date="2014" name="Nat. Commun.">
        <title>Molecular traces of alternative social organization in a termite genome.</title>
        <authorList>
            <person name="Terrapon N."/>
            <person name="Li C."/>
            <person name="Robertson H.M."/>
            <person name="Ji L."/>
            <person name="Meng X."/>
            <person name="Booth W."/>
            <person name="Chen Z."/>
            <person name="Childers C.P."/>
            <person name="Glastad K.M."/>
            <person name="Gokhale K."/>
            <person name="Gowin J."/>
            <person name="Gronenberg W."/>
            <person name="Hermansen R.A."/>
            <person name="Hu H."/>
            <person name="Hunt B.G."/>
            <person name="Huylmans A.K."/>
            <person name="Khalil S.M."/>
            <person name="Mitchell R.D."/>
            <person name="Munoz-Torres M.C."/>
            <person name="Mustard J.A."/>
            <person name="Pan H."/>
            <person name="Reese J.T."/>
            <person name="Scharf M.E."/>
            <person name="Sun F."/>
            <person name="Vogel H."/>
            <person name="Xiao J."/>
            <person name="Yang W."/>
            <person name="Yang Z."/>
            <person name="Yang Z."/>
            <person name="Zhou J."/>
            <person name="Zhu J."/>
            <person name="Brent C.S."/>
            <person name="Elsik C.G."/>
            <person name="Goodisman M.A."/>
            <person name="Liberles D.A."/>
            <person name="Roe R.M."/>
            <person name="Vargo E.L."/>
            <person name="Vilcinskas A."/>
            <person name="Wang J."/>
            <person name="Bornberg-Bauer E."/>
            <person name="Korb J."/>
            <person name="Zhang G."/>
            <person name="Liebig J."/>
        </authorList>
    </citation>
    <scope>NUCLEOTIDE SEQUENCE [LARGE SCALE GENOMIC DNA]</scope>
    <source>
        <tissue evidence="10">Whole organism</tissue>
    </source>
</reference>
<dbReference type="InterPro" id="IPR036678">
    <property type="entry name" value="MutS_con_dom_sf"/>
</dbReference>
<dbReference type="PROSITE" id="PS50812">
    <property type="entry name" value="PWWP"/>
    <property type="match status" value="1"/>
</dbReference>
<dbReference type="Gene3D" id="1.10.1420.10">
    <property type="match status" value="2"/>
</dbReference>
<dbReference type="Pfam" id="PF05190">
    <property type="entry name" value="MutS_IV"/>
    <property type="match status" value="1"/>
</dbReference>
<dbReference type="PANTHER" id="PTHR11361">
    <property type="entry name" value="DNA MISMATCH REPAIR PROTEIN MUTS FAMILY MEMBER"/>
    <property type="match status" value="1"/>
</dbReference>
<evidence type="ECO:0000256" key="1">
    <source>
        <dbReference type="ARBA" id="ARBA00006271"/>
    </source>
</evidence>
<sequence>MAQKNTLFNYFTKSPIQSKLQNGGSLQTNDNFLGKAGAATPSSASKKGTKKTPAKKGSKKIVETATSVTHGKEQNKGKEFGVYDIVWSKLDGYPWWPSLVCNHPRLKTHVKENDIHVQFFDDPPTRAWIHKKYVEMYLDGMKKLAPIKDKDKWRTACNQADSALKLSNLERSELIVDYPDDSASDTECEDEEEAEGVNKKDQEVAQEDPSPPLKKRRILVLDSEDSEDEYKPKKEELDVLSESASSGIESDEVSGIESVEGSEEGTPVKVNKRKRSSCSKSSKKSKSVDLNSTPSNEVSKETRAKLAVFPSEENSAVKRNDLEIFSSPSQTVKDGTKVKLALFSSKENTEAKQAETVSSEPWPHLKLDFLKPNKIRDAKRRTPADPDYDPKTLFVPEEFKRNLTPALRQWWEMKSQHFDCILFFKLGKFYELYHMDAVTGVNELGLQYMKGDNAHSGFPEIAYGRFSSSLIEKGYKVARVEQTETPDMMGERCKGMAKVSKFDKVVKREICQITAKGTRVFSVIDGGVSDAENNYLLALTEKYTGDCISYGICFIDTSIGVFHLGQFVDDRHSSRLRTLFAHHPPVQVLYEKRALSEKTLQLLNSSLASVLKESLASETEFWNSHKTLTTLAEGGYFSSESSGVKWPETLKQFLNEADTLGLTAHDEYELAVRALGACAWYLKESYLDQQLLSMGRFELYQPQDLAGTKEPAATVVPIPSFSRHMVLDGITLHNLSILEDHSGENDGTLLQKLDLCCTPFGKRLLRHWLCSPLCDIAGITARQEAITWLLKNPSLISEARDMLSQLPDLERLLSKIHTQGNALRSKSHPDSRAIFFEDRIYSKRKILDFISTLAGFKSAEKIVSLFQDEHVTLSSKLLVQCTSNKQQNPAGSFPNLTEALHFFETAFDHEEAKESGRINPSKGVDPEYDSVVEELQELKTDLDEYLNSQKKYFGCKVTYCGSDKKRFQLEVPDSFTKKAGKGYELQGQRKGFKKYWTSETKNLLSRQIAAEEHEKNVLKDLNRRIFARFSSDYEIWNAAVQCLSVLDVLLSLAEYARSEGGETCIPEFVISSGEMKPFLKITDGRHPCVSSIDGFIPNDTVIGCGEDEASLVLVTGPNMGGKSTLMRQVGLLVVMAHMGCHVPAAVCQLSPVDRVFTRLGANDNIMAGESTFYVELSETAAVLHHATKHSLVLVDELGRGTSTYDGTAIAASVVQELGNLGCRTLFSTHYHTLVEDFRHSLNITLGHMACMVENENEEDLSEETVTFLYKFASGACPKSYGFNAARLAGIPSGIIHTGYNKAVQLEKEGDKRKLFQHLFGKKQKPLDIASLIEQVRITL</sequence>
<feature type="compositionally biased region" description="Polar residues" evidence="8">
    <location>
        <begin position="17"/>
        <end position="31"/>
    </location>
</feature>
<feature type="compositionally biased region" description="Basic residues" evidence="8">
    <location>
        <begin position="47"/>
        <end position="59"/>
    </location>
</feature>
<dbReference type="Pfam" id="PF05192">
    <property type="entry name" value="MutS_III"/>
    <property type="match status" value="1"/>
</dbReference>
<name>A0A067RBU4_ZOONE</name>
<evidence type="ECO:0000256" key="3">
    <source>
        <dbReference type="ARBA" id="ARBA00022763"/>
    </source>
</evidence>
<dbReference type="InterPro" id="IPR007861">
    <property type="entry name" value="DNA_mismatch_repair_MutS_clamp"/>
</dbReference>
<dbReference type="EMBL" id="KK852747">
    <property type="protein sequence ID" value="KDR17272.1"/>
    <property type="molecule type" value="Genomic_DNA"/>
</dbReference>
<evidence type="ECO:0000313" key="10">
    <source>
        <dbReference type="EMBL" id="KDR17272.1"/>
    </source>
</evidence>
<dbReference type="Gene3D" id="3.40.1170.10">
    <property type="entry name" value="DNA repair protein MutS, domain I"/>
    <property type="match status" value="1"/>
</dbReference>
<dbReference type="GO" id="GO:0005524">
    <property type="term" value="F:ATP binding"/>
    <property type="evidence" value="ECO:0007669"/>
    <property type="project" value="UniProtKB-UniRule"/>
</dbReference>
<dbReference type="OrthoDB" id="121051at2759"/>
<dbReference type="InParanoid" id="A0A067RBU4"/>
<evidence type="ECO:0000256" key="8">
    <source>
        <dbReference type="SAM" id="MobiDB-lite"/>
    </source>
</evidence>
<dbReference type="FunFam" id="1.10.1420.10:FF:000005">
    <property type="entry name" value="DNA mismatch repair protein"/>
    <property type="match status" value="1"/>
</dbReference>
<dbReference type="SMART" id="SM00293">
    <property type="entry name" value="PWWP"/>
    <property type="match status" value="1"/>
</dbReference>
<dbReference type="InterPro" id="IPR007696">
    <property type="entry name" value="DNA_mismatch_repair_MutS_core"/>
</dbReference>
<dbReference type="CDD" id="cd05837">
    <property type="entry name" value="PWWP_MSH6"/>
    <property type="match status" value="1"/>
</dbReference>
<accession>A0A067RBU4</accession>
<dbReference type="Pfam" id="PF05188">
    <property type="entry name" value="MutS_II"/>
    <property type="match status" value="1"/>
</dbReference>
<feature type="compositionally biased region" description="Polar residues" evidence="8">
    <location>
        <begin position="288"/>
        <end position="297"/>
    </location>
</feature>
<dbReference type="GO" id="GO:0032301">
    <property type="term" value="C:MutSalpha complex"/>
    <property type="evidence" value="ECO:0007669"/>
    <property type="project" value="TreeGrafter"/>
</dbReference>